<gene>
    <name evidence="1" type="ORF">M5X16_24405</name>
    <name evidence="2" type="ORF">PC41400_04165</name>
</gene>
<accession>A0A410WRG5</accession>
<dbReference type="AlphaFoldDB" id="A0A410WRG5"/>
<evidence type="ECO:0000313" key="4">
    <source>
        <dbReference type="Proteomes" id="UP001527202"/>
    </source>
</evidence>
<name>A0A410WRG5_9BACL</name>
<evidence type="ECO:0000313" key="1">
    <source>
        <dbReference type="EMBL" id="MCY9598904.1"/>
    </source>
</evidence>
<dbReference type="EMBL" id="JAMDMJ010000036">
    <property type="protein sequence ID" value="MCY9598904.1"/>
    <property type="molecule type" value="Genomic_DNA"/>
</dbReference>
<proteinExistence type="predicted"/>
<evidence type="ECO:0000313" key="2">
    <source>
        <dbReference type="EMBL" id="QAV16924.1"/>
    </source>
</evidence>
<dbReference type="GeneID" id="95374011"/>
<evidence type="ECO:0000313" key="3">
    <source>
        <dbReference type="Proteomes" id="UP000288943"/>
    </source>
</evidence>
<reference evidence="2 3" key="1">
    <citation type="submission" date="2018-01" db="EMBL/GenBank/DDBJ databases">
        <title>The whole genome sequencing and assembly of Paenibacillus chitinolyticus KCCM 41400 strain.</title>
        <authorList>
            <person name="Kim J.-Y."/>
            <person name="Park M.-K."/>
            <person name="Lee Y.-J."/>
            <person name="Yi H."/>
            <person name="Bahn Y.-S."/>
            <person name="Kim J.F."/>
            <person name="Lee D.-W."/>
        </authorList>
    </citation>
    <scope>NUCLEOTIDE SEQUENCE [LARGE SCALE GENOMIC DNA]</scope>
    <source>
        <strain evidence="2 3">KCCM 41400</strain>
    </source>
</reference>
<organism evidence="2 3">
    <name type="scientific">Paenibacillus chitinolyticus</name>
    <dbReference type="NCBI Taxonomy" id="79263"/>
    <lineage>
        <taxon>Bacteria</taxon>
        <taxon>Bacillati</taxon>
        <taxon>Bacillota</taxon>
        <taxon>Bacilli</taxon>
        <taxon>Bacillales</taxon>
        <taxon>Paenibacillaceae</taxon>
        <taxon>Paenibacillus</taxon>
    </lineage>
</organism>
<dbReference type="RefSeq" id="WP_042232059.1">
    <property type="nucleotide sequence ID" value="NZ_CP026520.1"/>
</dbReference>
<dbReference type="EMBL" id="CP026520">
    <property type="protein sequence ID" value="QAV16924.1"/>
    <property type="molecule type" value="Genomic_DNA"/>
</dbReference>
<keyword evidence="4" id="KW-1185">Reference proteome</keyword>
<protein>
    <submittedName>
        <fullName evidence="2">Normocyte-binding protein</fullName>
    </submittedName>
</protein>
<reference evidence="1 4" key="2">
    <citation type="submission" date="2022-05" db="EMBL/GenBank/DDBJ databases">
        <title>Genome Sequencing of Bee-Associated Microbes.</title>
        <authorList>
            <person name="Dunlap C."/>
        </authorList>
    </citation>
    <scope>NUCLEOTIDE SEQUENCE [LARGE SCALE GENOMIC DNA]</scope>
    <source>
        <strain evidence="1 4">NRRL B-23120</strain>
    </source>
</reference>
<dbReference type="OrthoDB" id="1661761at2"/>
<dbReference type="Proteomes" id="UP001527202">
    <property type="component" value="Unassembled WGS sequence"/>
</dbReference>
<sequence>MKDIILDRLNKMEDLEQRRMLKQLMTGLFLNLVDYQEQMNRQLEKRVFDEIEDWEGRFDIYASLCSRDEWDPLHEFLYPMCPEDVENTLIDMLHVIEGLRDGREERLISLFLECDSVRIRELTKSGRLFDGHLKTLSGTYPIKVALRPCEKYIKEIENLYQIFLKNGIPWRTINHPFAYKFIDVVLTECAAIPGEDETVTEISVNLEEFEAYKRTDRIPLWNMERLEIKNSGFPVPASDKVNFEHVLSLRKTGMEHGYLVDGHTDDIRYIKRSGEELTIVSPQEKAGVWNVLKVVQPVDIQIGRLQYALVSNRCASSFVGKYARKQATIVRSKGEVARIVHSLEASEYLTLEDIRIVDKADSAAVTYEMNPFISDQVRASSGRAALCLSFRPGRSFGRDEFIRNDFMSFVVSEVQMYLPEYTCEGVWV</sequence>
<dbReference type="KEGG" id="pchi:PC41400_04165"/>
<dbReference type="Proteomes" id="UP000288943">
    <property type="component" value="Chromosome"/>
</dbReference>